<accession>A0A813LL68</accession>
<evidence type="ECO:0000256" key="1">
    <source>
        <dbReference type="SAM" id="Phobius"/>
    </source>
</evidence>
<protein>
    <submittedName>
        <fullName evidence="2">Uncharacterized protein</fullName>
    </submittedName>
</protein>
<feature type="transmembrane region" description="Helical" evidence="1">
    <location>
        <begin position="21"/>
        <end position="54"/>
    </location>
</feature>
<keyword evidence="1" id="KW-0812">Transmembrane</keyword>
<evidence type="ECO:0000313" key="2">
    <source>
        <dbReference type="EMBL" id="CAE8732526.1"/>
    </source>
</evidence>
<keyword evidence="1" id="KW-1133">Transmembrane helix</keyword>
<proteinExistence type="predicted"/>
<organism evidence="2 3">
    <name type="scientific">Polarella glacialis</name>
    <name type="common">Dinoflagellate</name>
    <dbReference type="NCBI Taxonomy" id="89957"/>
    <lineage>
        <taxon>Eukaryota</taxon>
        <taxon>Sar</taxon>
        <taxon>Alveolata</taxon>
        <taxon>Dinophyceae</taxon>
        <taxon>Suessiales</taxon>
        <taxon>Suessiaceae</taxon>
        <taxon>Polarella</taxon>
    </lineage>
</organism>
<dbReference type="AlphaFoldDB" id="A0A813LL68"/>
<feature type="transmembrane region" description="Helical" evidence="1">
    <location>
        <begin position="96"/>
        <end position="129"/>
    </location>
</feature>
<keyword evidence="1" id="KW-0472">Membrane</keyword>
<dbReference type="EMBL" id="CAJNNW010036176">
    <property type="protein sequence ID" value="CAE8732526.1"/>
    <property type="molecule type" value="Genomic_DNA"/>
</dbReference>
<gene>
    <name evidence="2" type="ORF">PGLA2088_LOCUS46433</name>
</gene>
<dbReference type="Proteomes" id="UP000626109">
    <property type="component" value="Unassembled WGS sequence"/>
</dbReference>
<evidence type="ECO:0000313" key="3">
    <source>
        <dbReference type="Proteomes" id="UP000626109"/>
    </source>
</evidence>
<name>A0A813LL68_POLGL</name>
<reference evidence="2" key="1">
    <citation type="submission" date="2021-02" db="EMBL/GenBank/DDBJ databases">
        <authorList>
            <person name="Dougan E. K."/>
            <person name="Rhodes N."/>
            <person name="Thang M."/>
            <person name="Chan C."/>
        </authorList>
    </citation>
    <scope>NUCLEOTIDE SEQUENCE</scope>
</reference>
<comment type="caution">
    <text evidence="2">The sequence shown here is derived from an EMBL/GenBank/DDBJ whole genome shotgun (WGS) entry which is preliminary data.</text>
</comment>
<sequence length="132" mass="14954">MPKRWVTSRGMARPKLQWVVVVVVVLVFVVVVVVLVVIVVVVVLVVVLVVVVVAVFEHALKAVDGSESQLTQFLSEENIGRRRCQFIATQTVLFSLLFVCLFVCLLFCVLQFVCLFAVRLSLFLFVLFVWLR</sequence>